<dbReference type="Proteomes" id="UP000560131">
    <property type="component" value="Unassembled WGS sequence"/>
</dbReference>
<evidence type="ECO:0000313" key="2">
    <source>
        <dbReference type="Proteomes" id="UP000560131"/>
    </source>
</evidence>
<gene>
    <name evidence="1" type="ORF">FHS97_000281</name>
</gene>
<comment type="caution">
    <text evidence="1">The sequence shown here is derived from an EMBL/GenBank/DDBJ whole genome shotgun (WGS) entry which is preliminary data.</text>
</comment>
<proteinExistence type="predicted"/>
<name>A0ABR6N0S2_9SPHN</name>
<protein>
    <submittedName>
        <fullName evidence="1">Uncharacterized protein</fullName>
    </submittedName>
</protein>
<reference evidence="1 2" key="1">
    <citation type="submission" date="2020-08" db="EMBL/GenBank/DDBJ databases">
        <title>Genomic Encyclopedia of Type Strains, Phase IV (KMG-IV): sequencing the most valuable type-strain genomes for metagenomic binning, comparative biology and taxonomic classification.</title>
        <authorList>
            <person name="Goeker M."/>
        </authorList>
    </citation>
    <scope>NUCLEOTIDE SEQUENCE [LARGE SCALE GENOMIC DNA]</scope>
    <source>
        <strain evidence="1 2">DSM 101535</strain>
    </source>
</reference>
<dbReference type="EMBL" id="JACIJN010000001">
    <property type="protein sequence ID" value="MBB5724381.1"/>
    <property type="molecule type" value="Genomic_DNA"/>
</dbReference>
<evidence type="ECO:0000313" key="1">
    <source>
        <dbReference type="EMBL" id="MBB5724381.1"/>
    </source>
</evidence>
<organism evidence="1 2">
    <name type="scientific">Sphingomonas endophytica</name>
    <dbReference type="NCBI Taxonomy" id="869719"/>
    <lineage>
        <taxon>Bacteria</taxon>
        <taxon>Pseudomonadati</taxon>
        <taxon>Pseudomonadota</taxon>
        <taxon>Alphaproteobacteria</taxon>
        <taxon>Sphingomonadales</taxon>
        <taxon>Sphingomonadaceae</taxon>
        <taxon>Sphingomonas</taxon>
    </lineage>
</organism>
<sequence length="99" mass="11080">MMTDTVRQLHAGKRDVFGKSQEGEFTEHRARVTYSPGKLLGQASREAMPDATAVVWLINHPHPIIIGETFELPGGDQIRVARFELRTLLGGILHKVYLT</sequence>
<keyword evidence="2" id="KW-1185">Reference proteome</keyword>
<accession>A0ABR6N0S2</accession>